<comment type="similarity">
    <text evidence="1">Belongs to the DPCD family.</text>
</comment>
<reference evidence="3" key="2">
    <citation type="submission" date="2025-08" db="UniProtKB">
        <authorList>
            <consortium name="Ensembl"/>
        </authorList>
    </citation>
    <scope>IDENTIFICATION</scope>
</reference>
<dbReference type="Proteomes" id="UP000018468">
    <property type="component" value="Linkage group LG5"/>
</dbReference>
<dbReference type="InParanoid" id="W5N166"/>
<dbReference type="FunCoup" id="W5N166">
    <property type="interactions" value="322"/>
</dbReference>
<dbReference type="Pfam" id="PF14913">
    <property type="entry name" value="DPCD"/>
    <property type="match status" value="1"/>
</dbReference>
<dbReference type="eggNOG" id="ENOG502QUNA">
    <property type="taxonomic scope" value="Eukaryota"/>
</dbReference>
<dbReference type="Bgee" id="ENSLOCG00000011698">
    <property type="expression patterns" value="Expressed in pharyngeal gill and 13 other cell types or tissues"/>
</dbReference>
<proteinExistence type="inferred from homology"/>
<dbReference type="CTD" id="25911"/>
<dbReference type="STRING" id="7918.ENSLOCP00000014375"/>
<dbReference type="Ensembl" id="ENSLOCT00000014404.1">
    <property type="protein sequence ID" value="ENSLOCP00000014375.1"/>
    <property type="gene ID" value="ENSLOCG00000011698.1"/>
</dbReference>
<dbReference type="PRINTS" id="PR02065">
    <property type="entry name" value="PROTEINDPCD"/>
</dbReference>
<dbReference type="KEGG" id="loc:102688776"/>
<dbReference type="HOGENOM" id="CLU_097313_0_0_1"/>
<reference evidence="4" key="1">
    <citation type="submission" date="2011-12" db="EMBL/GenBank/DDBJ databases">
        <title>The Draft Genome of Lepisosteus oculatus.</title>
        <authorList>
            <consortium name="The Broad Institute Genome Assembly &amp; Analysis Group"/>
            <consortium name="Computational R&amp;D Group"/>
            <consortium name="and Sequencing Platform"/>
            <person name="Di Palma F."/>
            <person name="Alfoldi J."/>
            <person name="Johnson J."/>
            <person name="Berlin A."/>
            <person name="Gnerre S."/>
            <person name="Jaffe D."/>
            <person name="MacCallum I."/>
            <person name="Young S."/>
            <person name="Walker B.J."/>
            <person name="Lander E.S."/>
            <person name="Lindblad-Toh K."/>
        </authorList>
    </citation>
    <scope>NUCLEOTIDE SEQUENCE [LARGE SCALE GENOMIC DNA]</scope>
</reference>
<reference evidence="3" key="3">
    <citation type="submission" date="2025-09" db="UniProtKB">
        <authorList>
            <consortium name="Ensembl"/>
        </authorList>
    </citation>
    <scope>IDENTIFICATION</scope>
</reference>
<dbReference type="GeneID" id="102688776"/>
<keyword evidence="4" id="KW-1185">Reference proteome</keyword>
<protein>
    <recommendedName>
        <fullName evidence="2">Protein DPCD</fullName>
    </recommendedName>
</protein>
<accession>W5N166</accession>
<evidence type="ECO:0000256" key="2">
    <source>
        <dbReference type="ARBA" id="ARBA00020330"/>
    </source>
</evidence>
<dbReference type="PANTHER" id="PTHR31921:SF1">
    <property type="entry name" value="PROTEIN DPCD"/>
    <property type="match status" value="1"/>
</dbReference>
<evidence type="ECO:0000313" key="4">
    <source>
        <dbReference type="Proteomes" id="UP000018468"/>
    </source>
</evidence>
<sequence>MAVQCWLDSLKATKKTALIQDGKRKVHYLFSDGKEMAEEYDIKTDELIVRKSRVKNALGAQRQWEIEVGEPGPSISGAQESQLIKENSSNPVFVRKDTKTCFQWRIRNLPYPKEVYSLSVEQTERCCIVRTTNKKYFKKFSIPDLDRSQLPLDSSAFSFAHANNTLIISYQKPKEILLLEQELLRELKKMKATSDGEVDCKTQ</sequence>
<dbReference type="OrthoDB" id="10256139at2759"/>
<organism evidence="3 4">
    <name type="scientific">Lepisosteus oculatus</name>
    <name type="common">Spotted gar</name>
    <dbReference type="NCBI Taxonomy" id="7918"/>
    <lineage>
        <taxon>Eukaryota</taxon>
        <taxon>Metazoa</taxon>
        <taxon>Chordata</taxon>
        <taxon>Craniata</taxon>
        <taxon>Vertebrata</taxon>
        <taxon>Euteleostomi</taxon>
        <taxon>Actinopterygii</taxon>
        <taxon>Neopterygii</taxon>
        <taxon>Holostei</taxon>
        <taxon>Semionotiformes</taxon>
        <taxon>Lepisosteidae</taxon>
        <taxon>Lepisosteus</taxon>
    </lineage>
</organism>
<dbReference type="OMA" id="PILCEME"/>
<dbReference type="GeneTree" id="ENSGT00390000014031"/>
<dbReference type="AlphaFoldDB" id="W5N166"/>
<name>W5N166_LEPOC</name>
<dbReference type="EMBL" id="AHAT01017389">
    <property type="status" value="NOT_ANNOTATED_CDS"/>
    <property type="molecule type" value="Genomic_DNA"/>
</dbReference>
<dbReference type="InterPro" id="IPR026224">
    <property type="entry name" value="DPCD"/>
</dbReference>
<dbReference type="PANTHER" id="PTHR31921">
    <property type="entry name" value="PROTEIN DPCD"/>
    <property type="match status" value="1"/>
</dbReference>
<evidence type="ECO:0000313" key="3">
    <source>
        <dbReference type="Ensembl" id="ENSLOCP00000014375.1"/>
    </source>
</evidence>
<evidence type="ECO:0000256" key="1">
    <source>
        <dbReference type="ARBA" id="ARBA00010597"/>
    </source>
</evidence>